<accession>A0A1E3G163</accession>
<organism evidence="1 2">
    <name type="scientific">Fervidobacterium thailandense</name>
    <dbReference type="NCBI Taxonomy" id="1008305"/>
    <lineage>
        <taxon>Bacteria</taxon>
        <taxon>Thermotogati</taxon>
        <taxon>Thermotogota</taxon>
        <taxon>Thermotogae</taxon>
        <taxon>Thermotogales</taxon>
        <taxon>Fervidobacteriaceae</taxon>
        <taxon>Fervidobacterium</taxon>
    </lineage>
</organism>
<evidence type="ECO:0000313" key="2">
    <source>
        <dbReference type="Proteomes" id="UP000094570"/>
    </source>
</evidence>
<comment type="caution">
    <text evidence="1">The sequence shown here is derived from an EMBL/GenBank/DDBJ whole genome shotgun (WGS) entry which is preliminary data.</text>
</comment>
<protein>
    <submittedName>
        <fullName evidence="1">Uncharacterized protein</fullName>
    </submittedName>
</protein>
<dbReference type="RefSeq" id="WP_069293632.1">
    <property type="nucleotide sequence ID" value="NZ_CP140110.1"/>
</dbReference>
<dbReference type="EMBL" id="LWAF01000013">
    <property type="protein sequence ID" value="ODN29986.1"/>
    <property type="molecule type" value="Genomic_DNA"/>
</dbReference>
<proteinExistence type="predicted"/>
<gene>
    <name evidence="1" type="ORF">A4H02_07875</name>
</gene>
<keyword evidence="2" id="KW-1185">Reference proteome</keyword>
<dbReference type="Proteomes" id="UP000094570">
    <property type="component" value="Unassembled WGS sequence"/>
</dbReference>
<dbReference type="AlphaFoldDB" id="A0A1E3G163"/>
<sequence>MRLSVALRVVFGIILVSLTSFAQVGVRYDVSKNVLSIKFEEPLEYTILLDGRELARGYGECVKLENIHAMEFLATSEVVVLSNGKEVLRISRDSIPLDRYECQHTLGGYVQTLHQVLLRFER</sequence>
<dbReference type="STRING" id="1008305.A4H02_07875"/>
<reference evidence="2" key="1">
    <citation type="submission" date="2016-04" db="EMBL/GenBank/DDBJ databases">
        <title>The genome sequence project of a novel Fervidobacterium isolate from a hot spring in Thailand.</title>
        <authorList>
            <person name="Gonzalez J.M."/>
            <person name="Cuecas A."/>
            <person name="Kanoksilapatham W."/>
        </authorList>
    </citation>
    <scope>NUCLEOTIDE SEQUENCE [LARGE SCALE GENOMIC DNA]</scope>
    <source>
        <strain evidence="2">FC2004</strain>
    </source>
</reference>
<name>A0A1E3G163_9BACT</name>
<evidence type="ECO:0000313" key="1">
    <source>
        <dbReference type="EMBL" id="ODN29986.1"/>
    </source>
</evidence>